<dbReference type="SMART" id="SM00463">
    <property type="entry name" value="SMR"/>
    <property type="match status" value="1"/>
</dbReference>
<dbReference type="PANTHER" id="PTHR35562">
    <property type="entry name" value="DNA ENDONUCLEASE SMRA-RELATED"/>
    <property type="match status" value="1"/>
</dbReference>
<name>A0A399J4M5_9RHOB</name>
<dbReference type="Gene3D" id="3.30.1370.110">
    <property type="match status" value="1"/>
</dbReference>
<protein>
    <submittedName>
        <fullName evidence="2">DNA mismatch repair protein MutS</fullName>
    </submittedName>
</protein>
<dbReference type="EMBL" id="QWJJ01000002">
    <property type="protein sequence ID" value="RII40335.1"/>
    <property type="molecule type" value="Genomic_DNA"/>
</dbReference>
<dbReference type="AlphaFoldDB" id="A0A399J4M5"/>
<proteinExistence type="predicted"/>
<dbReference type="OrthoDB" id="7165597at2"/>
<dbReference type="SUPFAM" id="SSF160443">
    <property type="entry name" value="SMR domain-like"/>
    <property type="match status" value="1"/>
</dbReference>
<dbReference type="Proteomes" id="UP000265848">
    <property type="component" value="Unassembled WGS sequence"/>
</dbReference>
<sequence>MSRRRRLRPEEVELWERVASSTERLGPARKNLVQPEVTKERRQVPEHVPAAPKHEIMPFHVGQKASHSGGAHDLLAPIGDRLRSAPVRMDKKTHSRMTKGKLLPEARIDLHGMTVERAHQALRSFILRSVQNELRLVLVITGKGRRQDDDGPIPGRHGVLRHQLPHWLSIPPLSQLVLQVTSAHARHGGAGAYYIYLRRNR</sequence>
<dbReference type="InterPro" id="IPR036063">
    <property type="entry name" value="Smr_dom_sf"/>
</dbReference>
<accession>A0A399J4M5</accession>
<organism evidence="2 3">
    <name type="scientific">Pseudooceanicola sediminis</name>
    <dbReference type="NCBI Taxonomy" id="2211117"/>
    <lineage>
        <taxon>Bacteria</taxon>
        <taxon>Pseudomonadati</taxon>
        <taxon>Pseudomonadota</taxon>
        <taxon>Alphaproteobacteria</taxon>
        <taxon>Rhodobacterales</taxon>
        <taxon>Paracoccaceae</taxon>
        <taxon>Pseudooceanicola</taxon>
    </lineage>
</organism>
<dbReference type="RefSeq" id="WP_119397575.1">
    <property type="nucleotide sequence ID" value="NZ_QWJJ01000002.1"/>
</dbReference>
<dbReference type="InterPro" id="IPR002625">
    <property type="entry name" value="Smr_dom"/>
</dbReference>
<dbReference type="Pfam" id="PF01713">
    <property type="entry name" value="Smr"/>
    <property type="match status" value="1"/>
</dbReference>
<dbReference type="PROSITE" id="PS50828">
    <property type="entry name" value="SMR"/>
    <property type="match status" value="1"/>
</dbReference>
<evidence type="ECO:0000313" key="3">
    <source>
        <dbReference type="Proteomes" id="UP000265848"/>
    </source>
</evidence>
<keyword evidence="3" id="KW-1185">Reference proteome</keyword>
<feature type="domain" description="Smr" evidence="1">
    <location>
        <begin position="108"/>
        <end position="198"/>
    </location>
</feature>
<evidence type="ECO:0000313" key="2">
    <source>
        <dbReference type="EMBL" id="RII40335.1"/>
    </source>
</evidence>
<comment type="caution">
    <text evidence="2">The sequence shown here is derived from an EMBL/GenBank/DDBJ whole genome shotgun (WGS) entry which is preliminary data.</text>
</comment>
<gene>
    <name evidence="2" type="ORF">DL237_03205</name>
</gene>
<dbReference type="PANTHER" id="PTHR35562:SF2">
    <property type="entry name" value="DNA ENDONUCLEASE SMRA-RELATED"/>
    <property type="match status" value="1"/>
</dbReference>
<evidence type="ECO:0000259" key="1">
    <source>
        <dbReference type="PROSITE" id="PS50828"/>
    </source>
</evidence>
<reference evidence="2 3" key="1">
    <citation type="submission" date="2018-08" db="EMBL/GenBank/DDBJ databases">
        <title>Pseudooceanicola sediminis CY03 in the family Rhodobacteracea.</title>
        <authorList>
            <person name="Zhang Y.-J."/>
        </authorList>
    </citation>
    <scope>NUCLEOTIDE SEQUENCE [LARGE SCALE GENOMIC DNA]</scope>
    <source>
        <strain evidence="2 3">CY03</strain>
    </source>
</reference>